<feature type="chain" id="PRO_5005581105" description="TIGR02594 family protein" evidence="1">
    <location>
        <begin position="23"/>
        <end position="147"/>
    </location>
</feature>
<accession>A0A0L8BIX4</accession>
<name>A0A0L8BIX4_ENSAD</name>
<evidence type="ECO:0000313" key="2">
    <source>
        <dbReference type="EMBL" id="KOF14538.1"/>
    </source>
</evidence>
<dbReference type="NCBIfam" id="TIGR02594">
    <property type="entry name" value="TIGR02594 family protein"/>
    <property type="match status" value="1"/>
</dbReference>
<keyword evidence="1" id="KW-0732">Signal</keyword>
<gene>
    <name evidence="2" type="ORF">AC244_26205</name>
</gene>
<evidence type="ECO:0008006" key="4">
    <source>
        <dbReference type="Google" id="ProtNLM"/>
    </source>
</evidence>
<proteinExistence type="predicted"/>
<evidence type="ECO:0000256" key="1">
    <source>
        <dbReference type="SAM" id="SignalP"/>
    </source>
</evidence>
<sequence length="147" mass="15912">MKVLAFLAAAYVALLTPDVATAGMLAQAQQYNGLHEVKNNRRLRAALGINPARTPWCGHFMGLIARKTGRTPPQSFGIARSWLRFGAPVKLTYARPGDIIVVRTGRSYHVGILSALSKSTARVIGGNQSGRVTVSQFNRGQVVAVRR</sequence>
<dbReference type="OrthoDB" id="5395100at2"/>
<dbReference type="Gene3D" id="3.90.1720.10">
    <property type="entry name" value="endopeptidase domain like (from Nostoc punctiforme)"/>
    <property type="match status" value="1"/>
</dbReference>
<evidence type="ECO:0000313" key="3">
    <source>
        <dbReference type="Proteomes" id="UP000037425"/>
    </source>
</evidence>
<dbReference type="RefSeq" id="WP_053251745.1">
    <property type="nucleotide sequence ID" value="NZ_LGAP01000025.1"/>
</dbReference>
<reference evidence="3" key="1">
    <citation type="submission" date="2015-07" db="EMBL/GenBank/DDBJ databases">
        <title>Whole genome sequence of an Ensifer adhaerens strain isolated from a cave pool in the Wind Cave National Park.</title>
        <authorList>
            <person name="Eng W.W.H."/>
            <person name="Gan H.M."/>
            <person name="Barton H.A."/>
            <person name="Savka M.A."/>
        </authorList>
    </citation>
    <scope>NUCLEOTIDE SEQUENCE [LARGE SCALE GENOMIC DNA]</scope>
    <source>
        <strain evidence="3">SD006</strain>
    </source>
</reference>
<feature type="signal peptide" evidence="1">
    <location>
        <begin position="1"/>
        <end position="22"/>
    </location>
</feature>
<dbReference type="AlphaFoldDB" id="A0A0L8BIX4"/>
<dbReference type="InterPro" id="IPR013423">
    <property type="entry name" value="CHP02594"/>
</dbReference>
<comment type="caution">
    <text evidence="2">The sequence shown here is derived from an EMBL/GenBank/DDBJ whole genome shotgun (WGS) entry which is preliminary data.</text>
</comment>
<dbReference type="EMBL" id="LGAP01000025">
    <property type="protein sequence ID" value="KOF14538.1"/>
    <property type="molecule type" value="Genomic_DNA"/>
</dbReference>
<organism evidence="2 3">
    <name type="scientific">Ensifer adhaerens</name>
    <name type="common">Sinorhizobium morelense</name>
    <dbReference type="NCBI Taxonomy" id="106592"/>
    <lineage>
        <taxon>Bacteria</taxon>
        <taxon>Pseudomonadati</taxon>
        <taxon>Pseudomonadota</taxon>
        <taxon>Alphaproteobacteria</taxon>
        <taxon>Hyphomicrobiales</taxon>
        <taxon>Rhizobiaceae</taxon>
        <taxon>Sinorhizobium/Ensifer group</taxon>
        <taxon>Ensifer</taxon>
    </lineage>
</organism>
<dbReference type="Proteomes" id="UP000037425">
    <property type="component" value="Unassembled WGS sequence"/>
</dbReference>
<dbReference type="PATRIC" id="fig|106592.7.peg.4015"/>
<protein>
    <recommendedName>
        <fullName evidence="4">TIGR02594 family protein</fullName>
    </recommendedName>
</protein>